<evidence type="ECO:0000313" key="19">
    <source>
        <dbReference type="EMBL" id="ACT19784.1"/>
    </source>
</evidence>
<evidence type="ECO:0000256" key="17">
    <source>
        <dbReference type="SAM" id="MobiDB-lite"/>
    </source>
</evidence>
<dbReference type="FunFam" id="3.40.50.300:FF:000426">
    <property type="entry name" value="Ferrous iron transport protein B"/>
    <property type="match status" value="1"/>
</dbReference>
<keyword evidence="12 16" id="KW-0472">Membrane</keyword>
<keyword evidence="10" id="KW-0406">Ion transport</keyword>
<keyword evidence="9 16" id="KW-0408">Iron</keyword>
<evidence type="ECO:0000256" key="14">
    <source>
        <dbReference type="PIRSR" id="PIRSR603373-1"/>
    </source>
</evidence>
<dbReference type="PROSITE" id="PS51711">
    <property type="entry name" value="G_FEOB"/>
    <property type="match status" value="1"/>
</dbReference>
<evidence type="ECO:0000256" key="1">
    <source>
        <dbReference type="ARBA" id="ARBA00004429"/>
    </source>
</evidence>
<dbReference type="InterPro" id="IPR030389">
    <property type="entry name" value="G_FEOB_dom"/>
</dbReference>
<comment type="similarity">
    <text evidence="16">Belongs to the TRAFAC class TrmE-Era-EngA-EngB-Septin-like GTPase superfamily. FeoB GTPase (TC 9.A.8) family.</text>
</comment>
<dbReference type="HOGENOM" id="CLU_013350_3_0_7"/>
<feature type="binding site" evidence="15">
    <location>
        <position position="48"/>
    </location>
    <ligand>
        <name>Mg(2+)</name>
        <dbReference type="ChEBI" id="CHEBI:18420"/>
        <label>2</label>
    </ligand>
</feature>
<protein>
    <recommendedName>
        <fullName evidence="13 16">Ferrous iron transport protein B</fullName>
    </recommendedName>
</protein>
<dbReference type="Gene3D" id="1.10.287.1770">
    <property type="match status" value="1"/>
</dbReference>
<keyword evidence="15" id="KW-0460">Magnesium</keyword>
<feature type="binding site" evidence="14">
    <location>
        <begin position="36"/>
        <end position="43"/>
    </location>
    <ligand>
        <name>GTP</name>
        <dbReference type="ChEBI" id="CHEBI:37565"/>
        <label>1</label>
    </ligand>
</feature>
<organism evidence="19">
    <name type="scientific">Geobacter sp. (strain M21)</name>
    <dbReference type="NCBI Taxonomy" id="443144"/>
    <lineage>
        <taxon>Bacteria</taxon>
        <taxon>Pseudomonadati</taxon>
        <taxon>Thermodesulfobacteriota</taxon>
        <taxon>Desulfuromonadia</taxon>
        <taxon>Geobacterales</taxon>
        <taxon>Geobacteraceae</taxon>
        <taxon>Geobacter</taxon>
    </lineage>
</organism>
<evidence type="ECO:0000256" key="10">
    <source>
        <dbReference type="ARBA" id="ARBA00023065"/>
    </source>
</evidence>
<keyword evidence="15" id="KW-0479">Metal-binding</keyword>
<evidence type="ECO:0000259" key="18">
    <source>
        <dbReference type="PROSITE" id="PS51711"/>
    </source>
</evidence>
<evidence type="ECO:0000256" key="2">
    <source>
        <dbReference type="ARBA" id="ARBA00022448"/>
    </source>
</evidence>
<dbReference type="PANTHER" id="PTHR43185:SF1">
    <property type="entry name" value="FE(2+) TRANSPORTER FEOB"/>
    <property type="match status" value="1"/>
</dbReference>
<sequence>MSTQLKSKKSLEEAEGSLDAEQQPALDRVITVAVAGNPNSGKSTLINAIAGTRLHVGNWAGVTVEKKEAQLEYAGRKIKLVDLPGTYSLSPYTQEEIVARDYLVHERPDLIINVVDATNLERNLYLTVQLLELGIPMVMALNIYDEAQAKGYQIDVEGIEKMLGVAVVPTSATKKTGLDELFNSVLVAADDLAGHAPRKLKYGEDIEAAAEYVAEQLAQSHPAVAKRYPLRWLLLKLMEEDSHVLDEVKLDRLEFMDQALRHLKRAHGEDIESIMADARYSLASGLTREVLQKPELRQTELTEKIDRIVLNRFLGIPIFLAAMWLLFKLTFDLSSPFGDWLGAMTEGPFKRWTSALLEPLGAPDWTVSLINDGVIAGVGSVLVFVPVIFAMMFFITFLEGSGYMARAAFIMDRTMHSIGLHGKSFIPMLLGFGCNVPGIYATRTLENPKDKVLTALLVPLMSCGARLPVYVLFVGIFFPNNSSTVVWSLYILGIALAVLMGLVFKKTLFRGEAPMFIMELPPYRMPSFRSLCLHTWEKGKHFLFKAGTYIFAVSVLVWFLLNLPWGVEHKRDSYLGRSGAAIAPIFEPVGFGTWEAASSLITGVIAKEIVVGTMGEIYAPKHDEEKAEEVPSLQEDLKEIVVSFGEACKAAVSTLFYLPSAEEAEEDQSALKQAIGGAFTPLSSYAFMAFVLLYMPCVVVIAAMRQEFGSWKWAVVGLAYQTVLAWGVALIVYQVGSLLGLGG</sequence>
<evidence type="ECO:0000256" key="15">
    <source>
        <dbReference type="PIRSR" id="PIRSR603373-2"/>
    </source>
</evidence>
<dbReference type="InterPro" id="IPR005225">
    <property type="entry name" value="Small_GTP-bd"/>
</dbReference>
<evidence type="ECO:0000256" key="12">
    <source>
        <dbReference type="ARBA" id="ARBA00023136"/>
    </source>
</evidence>
<comment type="function">
    <text evidence="16">Probable transporter of a GTP-driven Fe(2+) uptake system.</text>
</comment>
<dbReference type="OrthoDB" id="9809127at2"/>
<feature type="transmembrane region" description="Helical" evidence="16">
    <location>
        <begin position="542"/>
        <end position="561"/>
    </location>
</feature>
<evidence type="ECO:0000256" key="13">
    <source>
        <dbReference type="NCBIfam" id="TIGR00437"/>
    </source>
</evidence>
<reference evidence="19" key="1">
    <citation type="submission" date="2009-07" db="EMBL/GenBank/DDBJ databases">
        <title>Complete sequence of Geobacter sp. M21.</title>
        <authorList>
            <consortium name="US DOE Joint Genome Institute"/>
            <person name="Lucas S."/>
            <person name="Copeland A."/>
            <person name="Lapidus A."/>
            <person name="Glavina del Rio T."/>
            <person name="Dalin E."/>
            <person name="Tice H."/>
            <person name="Bruce D."/>
            <person name="Goodwin L."/>
            <person name="Pitluck S."/>
            <person name="Saunders E."/>
            <person name="Brettin T."/>
            <person name="Detter J.C."/>
            <person name="Han C."/>
            <person name="Larimer F."/>
            <person name="Land M."/>
            <person name="Hauser L."/>
            <person name="Kyrpides N."/>
            <person name="Ovchinnikova G."/>
            <person name="Lovley D."/>
        </authorList>
    </citation>
    <scope>NUCLEOTIDE SEQUENCE [LARGE SCALE GENOMIC DNA]</scope>
    <source>
        <strain evidence="19">M21</strain>
    </source>
</reference>
<evidence type="ECO:0000256" key="8">
    <source>
        <dbReference type="ARBA" id="ARBA00022989"/>
    </source>
</evidence>
<feature type="transmembrane region" description="Helical" evidence="16">
    <location>
        <begin position="711"/>
        <end position="733"/>
    </location>
</feature>
<feature type="region of interest" description="Disordered" evidence="17">
    <location>
        <begin position="1"/>
        <end position="20"/>
    </location>
</feature>
<evidence type="ECO:0000256" key="5">
    <source>
        <dbReference type="ARBA" id="ARBA00022519"/>
    </source>
</evidence>
<keyword evidence="6 16" id="KW-0812">Transmembrane</keyword>
<feature type="domain" description="FeoB-type G" evidence="18">
    <location>
        <begin position="29"/>
        <end position="191"/>
    </location>
</feature>
<evidence type="ECO:0000256" key="11">
    <source>
        <dbReference type="ARBA" id="ARBA00023134"/>
    </source>
</evidence>
<dbReference type="PANTHER" id="PTHR43185">
    <property type="entry name" value="FERROUS IRON TRANSPORT PROTEIN B"/>
    <property type="match status" value="1"/>
</dbReference>
<evidence type="ECO:0000256" key="16">
    <source>
        <dbReference type="RuleBase" id="RU362098"/>
    </source>
</evidence>
<dbReference type="GO" id="GO:0046872">
    <property type="term" value="F:metal ion binding"/>
    <property type="evidence" value="ECO:0007669"/>
    <property type="project" value="UniProtKB-KW"/>
</dbReference>
<dbReference type="Pfam" id="PF07670">
    <property type="entry name" value="Gate"/>
    <property type="match status" value="2"/>
</dbReference>
<dbReference type="eggNOG" id="COG0370">
    <property type="taxonomic scope" value="Bacteria"/>
</dbReference>
<feature type="binding site" evidence="14">
    <location>
        <begin position="142"/>
        <end position="145"/>
    </location>
    <ligand>
        <name>GTP</name>
        <dbReference type="ChEBI" id="CHEBI:37565"/>
        <label>1</label>
    </ligand>
</feature>
<feature type="transmembrane region" description="Helical" evidence="16">
    <location>
        <begin position="309"/>
        <end position="327"/>
    </location>
</feature>
<dbReference type="GO" id="GO:0005886">
    <property type="term" value="C:plasma membrane"/>
    <property type="evidence" value="ECO:0007669"/>
    <property type="project" value="UniProtKB-SubCell"/>
</dbReference>
<feature type="transmembrane region" description="Helical" evidence="16">
    <location>
        <begin position="452"/>
        <end position="478"/>
    </location>
</feature>
<dbReference type="InterPro" id="IPR003373">
    <property type="entry name" value="Fe2_transport_prot-B"/>
</dbReference>
<evidence type="ECO:0000256" key="9">
    <source>
        <dbReference type="ARBA" id="ARBA00023004"/>
    </source>
</evidence>
<keyword evidence="7 14" id="KW-0547">Nucleotide-binding</keyword>
<dbReference type="AlphaFoldDB" id="C6E706"/>
<keyword evidence="8 16" id="KW-1133">Transmembrane helix</keyword>
<comment type="caution">
    <text evidence="16">Lacks conserved residue(s) required for the propagation of feature annotation.</text>
</comment>
<feature type="binding site" evidence="15">
    <location>
        <position position="51"/>
    </location>
    <ligand>
        <name>Mg(2+)</name>
        <dbReference type="ChEBI" id="CHEBI:18420"/>
        <label>2</label>
    </ligand>
</feature>
<dbReference type="Gene3D" id="3.40.50.300">
    <property type="entry name" value="P-loop containing nucleotide triphosphate hydrolases"/>
    <property type="match status" value="1"/>
</dbReference>
<dbReference type="InterPro" id="IPR011640">
    <property type="entry name" value="Fe2_transport_prot_B_C"/>
</dbReference>
<evidence type="ECO:0000256" key="7">
    <source>
        <dbReference type="ARBA" id="ARBA00022741"/>
    </source>
</evidence>
<feature type="transmembrane region" description="Helical" evidence="16">
    <location>
        <begin position="484"/>
        <end position="504"/>
    </location>
</feature>
<keyword evidence="5" id="KW-0997">Cell inner membrane</keyword>
<accession>C6E706</accession>
<dbReference type="CDD" id="cd01879">
    <property type="entry name" value="FeoB"/>
    <property type="match status" value="1"/>
</dbReference>
<keyword evidence="4 16" id="KW-0410">Iron transport</keyword>
<dbReference type="GO" id="GO:0015093">
    <property type="term" value="F:ferrous iron transmembrane transporter activity"/>
    <property type="evidence" value="ECO:0007669"/>
    <property type="project" value="UniProtKB-UniRule"/>
</dbReference>
<evidence type="ECO:0000256" key="3">
    <source>
        <dbReference type="ARBA" id="ARBA00022475"/>
    </source>
</evidence>
<dbReference type="KEGG" id="gem:GM21_3765"/>
<feature type="transmembrane region" description="Helical" evidence="16">
    <location>
        <begin position="685"/>
        <end position="704"/>
    </location>
</feature>
<dbReference type="InterPro" id="IPR041069">
    <property type="entry name" value="FeoB_Cyto"/>
</dbReference>
<feature type="binding site" evidence="14">
    <location>
        <begin position="171"/>
        <end position="173"/>
    </location>
    <ligand>
        <name>GTP</name>
        <dbReference type="ChEBI" id="CHEBI:37565"/>
        <label>1</label>
    </ligand>
</feature>
<dbReference type="Pfam" id="PF02421">
    <property type="entry name" value="FeoB_N"/>
    <property type="match status" value="1"/>
</dbReference>
<dbReference type="InterPro" id="IPR011642">
    <property type="entry name" value="Gate_dom"/>
</dbReference>
<dbReference type="InterPro" id="IPR027417">
    <property type="entry name" value="P-loop_NTPase"/>
</dbReference>
<dbReference type="Pfam" id="PF17910">
    <property type="entry name" value="FeoB_Cyto"/>
    <property type="match status" value="1"/>
</dbReference>
<dbReference type="SUPFAM" id="SSF52540">
    <property type="entry name" value="P-loop containing nucleoside triphosphate hydrolases"/>
    <property type="match status" value="1"/>
</dbReference>
<evidence type="ECO:0000256" key="6">
    <source>
        <dbReference type="ARBA" id="ARBA00022692"/>
    </source>
</evidence>
<keyword evidence="2 16" id="KW-0813">Transport</keyword>
<feature type="transmembrane region" description="Helical" evidence="16">
    <location>
        <begin position="374"/>
        <end position="398"/>
    </location>
</feature>
<dbReference type="STRING" id="443144.GM21_3765"/>
<comment type="subcellular location">
    <subcellularLocation>
        <location evidence="1 16">Cell inner membrane</location>
        <topology evidence="1 16">Multi-pass membrane protein</topology>
    </subcellularLocation>
</comment>
<keyword evidence="3" id="KW-1003">Cell membrane</keyword>
<keyword evidence="11 14" id="KW-0342">GTP-binding</keyword>
<dbReference type="NCBIfam" id="TIGR00231">
    <property type="entry name" value="small_GTP"/>
    <property type="match status" value="1"/>
</dbReference>
<feature type="binding site" evidence="15">
    <location>
        <position position="47"/>
    </location>
    <ligand>
        <name>Mg(2+)</name>
        <dbReference type="ChEBI" id="CHEBI:18420"/>
        <label>2</label>
    </ligand>
</feature>
<feature type="binding site" evidence="14">
    <location>
        <begin position="61"/>
        <end position="65"/>
    </location>
    <ligand>
        <name>GTP</name>
        <dbReference type="ChEBI" id="CHEBI:37565"/>
        <label>1</label>
    </ligand>
</feature>
<dbReference type="EMBL" id="CP001661">
    <property type="protein sequence ID" value="ACT19784.1"/>
    <property type="molecule type" value="Genomic_DNA"/>
</dbReference>
<dbReference type="GO" id="GO:0005525">
    <property type="term" value="F:GTP binding"/>
    <property type="evidence" value="ECO:0007669"/>
    <property type="project" value="UniProtKB-KW"/>
</dbReference>
<feature type="binding site" evidence="14">
    <location>
        <begin position="82"/>
        <end position="85"/>
    </location>
    <ligand>
        <name>GTP</name>
        <dbReference type="ChEBI" id="CHEBI:37565"/>
        <label>1</label>
    </ligand>
</feature>
<proteinExistence type="inferred from homology"/>
<dbReference type="NCBIfam" id="TIGR00437">
    <property type="entry name" value="feoB"/>
    <property type="match status" value="1"/>
</dbReference>
<gene>
    <name evidence="19" type="ordered locus">GM21_3765</name>
</gene>
<evidence type="ECO:0000256" key="4">
    <source>
        <dbReference type="ARBA" id="ARBA00022496"/>
    </source>
</evidence>
<name>C6E706_GEOSM</name>
<dbReference type="InterPro" id="IPR050860">
    <property type="entry name" value="FeoB_GTPase"/>
</dbReference>
<dbReference type="Pfam" id="PF07664">
    <property type="entry name" value="FeoB_C"/>
    <property type="match status" value="1"/>
</dbReference>